<evidence type="ECO:0000313" key="1">
    <source>
        <dbReference type="EMBL" id="KAF2115994.1"/>
    </source>
</evidence>
<protein>
    <submittedName>
        <fullName evidence="1">Uncharacterized protein</fullName>
    </submittedName>
</protein>
<gene>
    <name evidence="1" type="ORF">BDV96DRAFT_62334</name>
</gene>
<evidence type="ECO:0000313" key="2">
    <source>
        <dbReference type="Proteomes" id="UP000799770"/>
    </source>
</evidence>
<reference evidence="1" key="1">
    <citation type="journal article" date="2020" name="Stud. Mycol.">
        <title>101 Dothideomycetes genomes: a test case for predicting lifestyles and emergence of pathogens.</title>
        <authorList>
            <person name="Haridas S."/>
            <person name="Albert R."/>
            <person name="Binder M."/>
            <person name="Bloem J."/>
            <person name="Labutti K."/>
            <person name="Salamov A."/>
            <person name="Andreopoulos B."/>
            <person name="Baker S."/>
            <person name="Barry K."/>
            <person name="Bills G."/>
            <person name="Bluhm B."/>
            <person name="Cannon C."/>
            <person name="Castanera R."/>
            <person name="Culley D."/>
            <person name="Daum C."/>
            <person name="Ezra D."/>
            <person name="Gonzalez J."/>
            <person name="Henrissat B."/>
            <person name="Kuo A."/>
            <person name="Liang C."/>
            <person name="Lipzen A."/>
            <person name="Lutzoni F."/>
            <person name="Magnuson J."/>
            <person name="Mondo S."/>
            <person name="Nolan M."/>
            <person name="Ohm R."/>
            <person name="Pangilinan J."/>
            <person name="Park H.-J."/>
            <person name="Ramirez L."/>
            <person name="Alfaro M."/>
            <person name="Sun H."/>
            <person name="Tritt A."/>
            <person name="Yoshinaga Y."/>
            <person name="Zwiers L.-H."/>
            <person name="Turgeon B."/>
            <person name="Goodwin S."/>
            <person name="Spatafora J."/>
            <person name="Crous P."/>
            <person name="Grigoriev I."/>
        </authorList>
    </citation>
    <scope>NUCLEOTIDE SEQUENCE</scope>
    <source>
        <strain evidence="1">CBS 627.86</strain>
    </source>
</reference>
<dbReference type="AlphaFoldDB" id="A0A6A5ZA90"/>
<organism evidence="1 2">
    <name type="scientific">Lophiotrema nucula</name>
    <dbReference type="NCBI Taxonomy" id="690887"/>
    <lineage>
        <taxon>Eukaryota</taxon>
        <taxon>Fungi</taxon>
        <taxon>Dikarya</taxon>
        <taxon>Ascomycota</taxon>
        <taxon>Pezizomycotina</taxon>
        <taxon>Dothideomycetes</taxon>
        <taxon>Pleosporomycetidae</taxon>
        <taxon>Pleosporales</taxon>
        <taxon>Lophiotremataceae</taxon>
        <taxon>Lophiotrema</taxon>
    </lineage>
</organism>
<dbReference type="Proteomes" id="UP000799770">
    <property type="component" value="Unassembled WGS sequence"/>
</dbReference>
<accession>A0A6A5ZA90</accession>
<name>A0A6A5ZA90_9PLEO</name>
<sequence>MTGSAMLSCRCAQVTMCRSARELSGRRHDVDAWQGVGAGRIQTWRCDGVAGRARAWKEVGIGEYDIDSDALGCYVRDSGRGMTATVLFTSVRVLHTSDGTAFLRLVPREQVSRATQWMGNFHGSSRWNAERTLHGAKGQMIWFAGVLQLRFWVQKDLEANRIA</sequence>
<dbReference type="EMBL" id="ML977322">
    <property type="protein sequence ID" value="KAF2115994.1"/>
    <property type="molecule type" value="Genomic_DNA"/>
</dbReference>
<keyword evidence="2" id="KW-1185">Reference proteome</keyword>
<proteinExistence type="predicted"/>